<evidence type="ECO:0000256" key="1">
    <source>
        <dbReference type="SAM" id="MobiDB-lite"/>
    </source>
</evidence>
<protein>
    <submittedName>
        <fullName evidence="2">Uncharacterized protein</fullName>
    </submittedName>
</protein>
<evidence type="ECO:0000313" key="3">
    <source>
        <dbReference type="Proteomes" id="UP001363151"/>
    </source>
</evidence>
<feature type="region of interest" description="Disordered" evidence="1">
    <location>
        <begin position="141"/>
        <end position="171"/>
    </location>
</feature>
<feature type="compositionally biased region" description="Low complexity" evidence="1">
    <location>
        <begin position="1"/>
        <end position="14"/>
    </location>
</feature>
<dbReference type="EMBL" id="JBBJCI010000366">
    <property type="protein sequence ID" value="KAK7232815.1"/>
    <property type="molecule type" value="Genomic_DNA"/>
</dbReference>
<dbReference type="Proteomes" id="UP001363151">
    <property type="component" value="Unassembled WGS sequence"/>
</dbReference>
<feature type="region of interest" description="Disordered" evidence="1">
    <location>
        <begin position="449"/>
        <end position="478"/>
    </location>
</feature>
<organism evidence="2 3">
    <name type="scientific">Aureococcus anophagefferens</name>
    <name type="common">Harmful bloom alga</name>
    <dbReference type="NCBI Taxonomy" id="44056"/>
    <lineage>
        <taxon>Eukaryota</taxon>
        <taxon>Sar</taxon>
        <taxon>Stramenopiles</taxon>
        <taxon>Ochrophyta</taxon>
        <taxon>Pelagophyceae</taxon>
        <taxon>Pelagomonadales</taxon>
        <taxon>Pelagomonadaceae</taxon>
        <taxon>Aureococcus</taxon>
    </lineage>
</organism>
<feature type="region of interest" description="Disordered" evidence="1">
    <location>
        <begin position="78"/>
        <end position="106"/>
    </location>
</feature>
<feature type="compositionally biased region" description="Basic and acidic residues" evidence="1">
    <location>
        <begin position="33"/>
        <end position="46"/>
    </location>
</feature>
<feature type="compositionally biased region" description="Basic residues" evidence="1">
    <location>
        <begin position="313"/>
        <end position="330"/>
    </location>
</feature>
<feature type="region of interest" description="Disordered" evidence="1">
    <location>
        <begin position="211"/>
        <end position="344"/>
    </location>
</feature>
<name>A0ABR1FL46_AURAN</name>
<feature type="compositionally biased region" description="Low complexity" evidence="1">
    <location>
        <begin position="78"/>
        <end position="87"/>
    </location>
</feature>
<gene>
    <name evidence="2" type="ORF">SO694_00037264</name>
</gene>
<feature type="compositionally biased region" description="Basic residues" evidence="1">
    <location>
        <begin position="141"/>
        <end position="157"/>
    </location>
</feature>
<proteinExistence type="predicted"/>
<reference evidence="2 3" key="1">
    <citation type="submission" date="2024-03" db="EMBL/GenBank/DDBJ databases">
        <title>Aureococcus anophagefferens CCMP1851 and Kratosvirus quantuckense: Draft genome of a second virus-susceptible host strain in the model system.</title>
        <authorList>
            <person name="Chase E."/>
            <person name="Truchon A.R."/>
            <person name="Schepens W."/>
            <person name="Wilhelm S.W."/>
        </authorList>
    </citation>
    <scope>NUCLEOTIDE SEQUENCE [LARGE SCALE GENOMIC DNA]</scope>
    <source>
        <strain evidence="2 3">CCMP1851</strain>
    </source>
</reference>
<feature type="compositionally biased region" description="Basic residues" evidence="1">
    <location>
        <begin position="278"/>
        <end position="287"/>
    </location>
</feature>
<accession>A0ABR1FL46</accession>
<evidence type="ECO:0000313" key="2">
    <source>
        <dbReference type="EMBL" id="KAK7232815.1"/>
    </source>
</evidence>
<comment type="caution">
    <text evidence="2">The sequence shown here is derived from an EMBL/GenBank/DDBJ whole genome shotgun (WGS) entry which is preliminary data.</text>
</comment>
<feature type="region of interest" description="Disordered" evidence="1">
    <location>
        <begin position="1"/>
        <end position="46"/>
    </location>
</feature>
<keyword evidence="3" id="KW-1185">Reference proteome</keyword>
<feature type="compositionally biased region" description="Basic residues" evidence="1">
    <location>
        <begin position="22"/>
        <end position="32"/>
    </location>
</feature>
<sequence length="478" mass="51663">MAAAGPQAAPEALAVYAASPAPRKRHSPPKKRSAAEKRRAAEAAAVERTRKLLATWSADIAAERAYVPDEEFIDSVLQPGGPLSPSSAGGGLDWTAFVAGGDSPRATVGERMASYEEPGGDGEAKPSSAAAALFSASLNPARRRRARCPSSRARRRGVVAGPPSRVARAANSRRIPRLATEFWRARPSLAPESVDFGLSAGAFELTGDANRARYRASPSGDRAARGTPGRRRRSRTTPPSTPPRARARAHAAHKLDGVALHPRLRPRRTIGASGSRRSAGRRAKIASRRFAAGRSPRRSASLAAQGREAPRARAARRAARGRGRGRRRVPPRVPPEAVAAPPRARDRVLDEAQTLLGSKWRAKLGAKQFRAMKARLQATTMGYHLRRDVAVSKIAKNWRCYAAVHLPRAAHAIQMFCRSTFMLKILWRRRRNAVFLEAFARRPRQEPALGALPLRGGAGSGSASRPRRSTRGARSGRR</sequence>
<feature type="compositionally biased region" description="Basic residues" evidence="1">
    <location>
        <begin position="465"/>
        <end position="478"/>
    </location>
</feature>